<proteinExistence type="predicted"/>
<gene>
    <name evidence="2" type="ORF">PFICI_08891</name>
</gene>
<organism evidence="2 3">
    <name type="scientific">Pestalotiopsis fici (strain W106-1 / CGMCC3.15140)</name>
    <dbReference type="NCBI Taxonomy" id="1229662"/>
    <lineage>
        <taxon>Eukaryota</taxon>
        <taxon>Fungi</taxon>
        <taxon>Dikarya</taxon>
        <taxon>Ascomycota</taxon>
        <taxon>Pezizomycotina</taxon>
        <taxon>Sordariomycetes</taxon>
        <taxon>Xylariomycetidae</taxon>
        <taxon>Amphisphaeriales</taxon>
        <taxon>Sporocadaceae</taxon>
        <taxon>Pestalotiopsis</taxon>
    </lineage>
</organism>
<accession>W3WYT6</accession>
<sequence length="107" mass="11728">MPRKPKPPPGLVFLANEAVITSPSRRKTVTDITTPEGTGLSWTDNLSGYYGAPFNALAAKRYLAVTTTSDMSRIEEHLRHLEDADECGKKRGRPPTERRSASAAVDM</sequence>
<dbReference type="InParanoid" id="W3WYT6"/>
<dbReference type="AlphaFoldDB" id="W3WYT6"/>
<dbReference type="GeneID" id="19273904"/>
<evidence type="ECO:0000313" key="3">
    <source>
        <dbReference type="Proteomes" id="UP000030651"/>
    </source>
</evidence>
<feature type="compositionally biased region" description="Basic and acidic residues" evidence="1">
    <location>
        <begin position="84"/>
        <end position="100"/>
    </location>
</feature>
<feature type="region of interest" description="Disordered" evidence="1">
    <location>
        <begin position="84"/>
        <end position="107"/>
    </location>
</feature>
<name>W3WYT6_PESFW</name>
<protein>
    <submittedName>
        <fullName evidence="2">Uncharacterized protein</fullName>
    </submittedName>
</protein>
<dbReference type="RefSeq" id="XP_007835663.1">
    <property type="nucleotide sequence ID" value="XM_007837472.1"/>
</dbReference>
<dbReference type="KEGG" id="pfy:PFICI_08891"/>
<keyword evidence="3" id="KW-1185">Reference proteome</keyword>
<dbReference type="Proteomes" id="UP000030651">
    <property type="component" value="Unassembled WGS sequence"/>
</dbReference>
<dbReference type="EMBL" id="KI912114">
    <property type="protein sequence ID" value="ETS79038.1"/>
    <property type="molecule type" value="Genomic_DNA"/>
</dbReference>
<dbReference type="HOGENOM" id="CLU_2210898_0_0_1"/>
<reference evidence="3" key="1">
    <citation type="journal article" date="2015" name="BMC Genomics">
        <title>Genomic and transcriptomic analysis of the endophytic fungus Pestalotiopsis fici reveals its lifestyle and high potential for synthesis of natural products.</title>
        <authorList>
            <person name="Wang X."/>
            <person name="Zhang X."/>
            <person name="Liu L."/>
            <person name="Xiang M."/>
            <person name="Wang W."/>
            <person name="Sun X."/>
            <person name="Che Y."/>
            <person name="Guo L."/>
            <person name="Liu G."/>
            <person name="Guo L."/>
            <person name="Wang C."/>
            <person name="Yin W.B."/>
            <person name="Stadler M."/>
            <person name="Zhang X."/>
            <person name="Liu X."/>
        </authorList>
    </citation>
    <scope>NUCLEOTIDE SEQUENCE [LARGE SCALE GENOMIC DNA]</scope>
    <source>
        <strain evidence="3">W106-1 / CGMCC3.15140</strain>
    </source>
</reference>
<evidence type="ECO:0000256" key="1">
    <source>
        <dbReference type="SAM" id="MobiDB-lite"/>
    </source>
</evidence>
<evidence type="ECO:0000313" key="2">
    <source>
        <dbReference type="EMBL" id="ETS79038.1"/>
    </source>
</evidence>